<accession>A0A941ILP2</accession>
<sequence>MSATVRTIHRPGPRALKRHLTRAIRRRTRRTLKALSKRRNAAAARRAERQIERRRTLAANPAPNLIGPALAAKQTTSKPPAPKKTAAARPGAGKPCKRCNGTGVIRLRKGGKYAGAKPCPHVINQWKKARANTASPKPGGRP</sequence>
<evidence type="ECO:0000313" key="3">
    <source>
        <dbReference type="Proteomes" id="UP000676325"/>
    </source>
</evidence>
<protein>
    <submittedName>
        <fullName evidence="2">Uncharacterized protein</fullName>
    </submittedName>
</protein>
<dbReference type="AlphaFoldDB" id="A0A941ILP2"/>
<gene>
    <name evidence="2" type="ORF">KDK95_23320</name>
</gene>
<proteinExistence type="predicted"/>
<name>A0A941ILP2_9ACTN</name>
<organism evidence="2 3">
    <name type="scientific">Actinospica acidithermotolerans</name>
    <dbReference type="NCBI Taxonomy" id="2828514"/>
    <lineage>
        <taxon>Bacteria</taxon>
        <taxon>Bacillati</taxon>
        <taxon>Actinomycetota</taxon>
        <taxon>Actinomycetes</taxon>
        <taxon>Catenulisporales</taxon>
        <taxon>Actinospicaceae</taxon>
        <taxon>Actinospica</taxon>
    </lineage>
</organism>
<dbReference type="RefSeq" id="WP_212520393.1">
    <property type="nucleotide sequence ID" value="NZ_JAGSOH010000079.1"/>
</dbReference>
<dbReference type="EMBL" id="JAGSOH010000079">
    <property type="protein sequence ID" value="MBR7829258.1"/>
    <property type="molecule type" value="Genomic_DNA"/>
</dbReference>
<evidence type="ECO:0000313" key="2">
    <source>
        <dbReference type="EMBL" id="MBR7829258.1"/>
    </source>
</evidence>
<dbReference type="Proteomes" id="UP000676325">
    <property type="component" value="Unassembled WGS sequence"/>
</dbReference>
<feature type="region of interest" description="Disordered" evidence="1">
    <location>
        <begin position="32"/>
        <end position="100"/>
    </location>
</feature>
<comment type="caution">
    <text evidence="2">The sequence shown here is derived from an EMBL/GenBank/DDBJ whole genome shotgun (WGS) entry which is preliminary data.</text>
</comment>
<feature type="compositionally biased region" description="Basic and acidic residues" evidence="1">
    <location>
        <begin position="45"/>
        <end position="55"/>
    </location>
</feature>
<evidence type="ECO:0000256" key="1">
    <source>
        <dbReference type="SAM" id="MobiDB-lite"/>
    </source>
</evidence>
<keyword evidence="3" id="KW-1185">Reference proteome</keyword>
<reference evidence="2" key="1">
    <citation type="submission" date="2021-04" db="EMBL/GenBank/DDBJ databases">
        <title>Genome based classification of Actinospica acidithermotolerans sp. nov., an actinobacterium isolated from an Indonesian hot spring.</title>
        <authorList>
            <person name="Kusuma A.B."/>
            <person name="Putra K.E."/>
            <person name="Nafisah S."/>
            <person name="Loh J."/>
            <person name="Nouioui I."/>
            <person name="Goodfellow M."/>
        </authorList>
    </citation>
    <scope>NUCLEOTIDE SEQUENCE</scope>
    <source>
        <strain evidence="2">MGRD01-02</strain>
    </source>
</reference>
<feature type="compositionally biased region" description="Low complexity" evidence="1">
    <location>
        <begin position="71"/>
        <end position="94"/>
    </location>
</feature>